<evidence type="ECO:0000313" key="1">
    <source>
        <dbReference type="EMBL" id="MCL7938837.1"/>
    </source>
</evidence>
<proteinExistence type="predicted"/>
<comment type="caution">
    <text evidence="1">The sequence shown here is derived from an EMBL/GenBank/DDBJ whole genome shotgun (WGS) entry which is preliminary data.</text>
</comment>
<evidence type="ECO:0000313" key="2">
    <source>
        <dbReference type="Proteomes" id="UP001165369"/>
    </source>
</evidence>
<dbReference type="RefSeq" id="WP_250058861.1">
    <property type="nucleotide sequence ID" value="NZ_JAMJPK010000001.1"/>
</dbReference>
<sequence length="332" mass="35616">MPITYPPSSGYGLTKAPPGAIDPSKVGYDALIITPFPVKRSGDRFETFTLEFYVFCRDVSGTILTSQKGYSSSPTSRGLYIRRTTDGIRVYLDGTSLSIDSLAKDQWHHIAIVHEYQTAFKVYLNGSLASSTAVGSLYMGSNPSYLSSDPMGYYDQADVDLANIRLWSTARTDAQVAVDKDTDYGPGEPGLLWALSLDSDDPTMNAEVSGGYTYAILGNNVVVEGSVPSDLAAPVEIDFLVPTDSILTEPEPVVYPGQISGTVTVKGDPAAQRVLAFVRSTGKKVAETTSAIDGTYTLEGLNPEVAHYIVALDKNLEYNGVIADNIVPEVPA</sequence>
<reference evidence="1" key="1">
    <citation type="submission" date="2022-05" db="EMBL/GenBank/DDBJ databases">
        <title>Halomonas geminus sp. nov. and Halomonas llamarensis sp. nov. isolated from high-altitude salars of the Atacama Desert.</title>
        <authorList>
            <person name="Hintersatz C."/>
            <person name="Rojas L.A."/>
            <person name="Wei T.-S."/>
            <person name="Kutschke S."/>
            <person name="Lehmann F."/>
            <person name="Jain R."/>
            <person name="Pollmann K."/>
        </authorList>
    </citation>
    <scope>NUCLEOTIDE SEQUENCE</scope>
    <source>
        <strain evidence="1">ATCH28</strain>
    </source>
</reference>
<name>A0ABT0SW43_9GAMM</name>
<organism evidence="1 2">
    <name type="scientific">Halomonas gemina</name>
    <dbReference type="NCBI Taxonomy" id="2945105"/>
    <lineage>
        <taxon>Bacteria</taxon>
        <taxon>Pseudomonadati</taxon>
        <taxon>Pseudomonadota</taxon>
        <taxon>Gammaproteobacteria</taxon>
        <taxon>Oceanospirillales</taxon>
        <taxon>Halomonadaceae</taxon>
        <taxon>Halomonas</taxon>
    </lineage>
</organism>
<dbReference type="InterPro" id="IPR013320">
    <property type="entry name" value="ConA-like_dom_sf"/>
</dbReference>
<keyword evidence="2" id="KW-1185">Reference proteome</keyword>
<dbReference type="EMBL" id="JAMJPK010000001">
    <property type="protein sequence ID" value="MCL7938837.1"/>
    <property type="molecule type" value="Genomic_DNA"/>
</dbReference>
<dbReference type="SUPFAM" id="SSF49899">
    <property type="entry name" value="Concanavalin A-like lectins/glucanases"/>
    <property type="match status" value="1"/>
</dbReference>
<dbReference type="Proteomes" id="UP001165369">
    <property type="component" value="Unassembled WGS sequence"/>
</dbReference>
<dbReference type="Gene3D" id="2.60.120.200">
    <property type="match status" value="1"/>
</dbReference>
<dbReference type="Pfam" id="PF13385">
    <property type="entry name" value="Laminin_G_3"/>
    <property type="match status" value="1"/>
</dbReference>
<protein>
    <submittedName>
        <fullName evidence="1">LamG domain-containing protein</fullName>
    </submittedName>
</protein>
<gene>
    <name evidence="1" type="ORF">M8009_00780</name>
</gene>
<accession>A0ABT0SW43</accession>